<keyword evidence="4 9" id="KW-0812">Transmembrane</keyword>
<evidence type="ECO:0000256" key="3">
    <source>
        <dbReference type="ARBA" id="ARBA00022475"/>
    </source>
</evidence>
<comment type="caution">
    <text evidence="11">The sequence shown here is derived from an EMBL/GenBank/DDBJ whole genome shotgun (WGS) entry which is preliminary data.</text>
</comment>
<evidence type="ECO:0000313" key="12">
    <source>
        <dbReference type="Proteomes" id="UP001208570"/>
    </source>
</evidence>
<evidence type="ECO:0000256" key="2">
    <source>
        <dbReference type="ARBA" id="ARBA00022448"/>
    </source>
</evidence>
<organism evidence="11 12">
    <name type="scientific">Paralvinella palmiformis</name>
    <dbReference type="NCBI Taxonomy" id="53620"/>
    <lineage>
        <taxon>Eukaryota</taxon>
        <taxon>Metazoa</taxon>
        <taxon>Spiralia</taxon>
        <taxon>Lophotrochozoa</taxon>
        <taxon>Annelida</taxon>
        <taxon>Polychaeta</taxon>
        <taxon>Sedentaria</taxon>
        <taxon>Canalipalpata</taxon>
        <taxon>Terebellida</taxon>
        <taxon>Terebelliformia</taxon>
        <taxon>Alvinellidae</taxon>
        <taxon>Paralvinella</taxon>
    </lineage>
</organism>
<dbReference type="PRINTS" id="PR01262">
    <property type="entry name" value="INNEXIN"/>
</dbReference>
<feature type="transmembrane region" description="Helical" evidence="9">
    <location>
        <begin position="210"/>
        <end position="228"/>
    </location>
</feature>
<keyword evidence="12" id="KW-1185">Reference proteome</keyword>
<evidence type="ECO:0000256" key="8">
    <source>
        <dbReference type="ARBA" id="ARBA00023303"/>
    </source>
</evidence>
<evidence type="ECO:0000256" key="6">
    <source>
        <dbReference type="ARBA" id="ARBA00023065"/>
    </source>
</evidence>
<dbReference type="EMBL" id="JAODUP010000281">
    <property type="protein sequence ID" value="KAK2153942.1"/>
    <property type="molecule type" value="Genomic_DNA"/>
</dbReference>
<dbReference type="GO" id="GO:0005921">
    <property type="term" value="C:gap junction"/>
    <property type="evidence" value="ECO:0007669"/>
    <property type="project" value="UniProtKB-UniRule"/>
</dbReference>
<dbReference type="GO" id="GO:0005886">
    <property type="term" value="C:plasma membrane"/>
    <property type="evidence" value="ECO:0007669"/>
    <property type="project" value="UniProtKB-SubCell"/>
</dbReference>
<reference evidence="11" key="1">
    <citation type="journal article" date="2023" name="Mol. Biol. Evol.">
        <title>Third-Generation Sequencing Reveals the Adaptive Role of the Epigenome in Three Deep-Sea Polychaetes.</title>
        <authorList>
            <person name="Perez M."/>
            <person name="Aroh O."/>
            <person name="Sun Y."/>
            <person name="Lan Y."/>
            <person name="Juniper S.K."/>
            <person name="Young C.R."/>
            <person name="Angers B."/>
            <person name="Qian P.Y."/>
        </authorList>
    </citation>
    <scope>NUCLEOTIDE SEQUENCE</scope>
    <source>
        <strain evidence="11">P08H-3</strain>
    </source>
</reference>
<evidence type="ECO:0000256" key="7">
    <source>
        <dbReference type="ARBA" id="ARBA00023136"/>
    </source>
</evidence>
<feature type="transmembrane region" description="Helical" evidence="9">
    <location>
        <begin position="32"/>
        <end position="50"/>
    </location>
</feature>
<keyword evidence="8 9" id="KW-0407">Ion channel</keyword>
<sequence>MDKIVFTVTTGKATISSGRRDDDFADRLNSRYTPLILIVFTLLATIQQLVRNPITCWAPVHFTNSHTNYANQYCWIRNTYYLPFDDNIPYEGEYRQMLRYYQYIQFLLLGQAAFFYLPTLVWRAFNSKAGVDADNILNTAIGIQDIKKAEKRENTILFVSSLIDRFLGSRQPNEDHCQCDLKHILSGLLCRCCGKRVGNYLVILYMFQKLLFIVNIVLQFVALGLILGDQFYLYGAEVVAEPIPDHQWTDRGFVAFPRVTLCDFKVRRLGNIHRYTLQCVLPLNLYIEKMYVFLWFWMIFVLAMTVFYFVVWSIRFTCRKDRLNFVTNHLKETGRLNTDEARASVDGFVDDYLRQDGVFLLRLIATNTNHVSTGDIISGLWDFWCSKTDRNFETPTGSIDLAYDEEMVLIPEPRSRGCLKCRRKKKPEPEQPKSADLSRAPTLCVRGQDTSGRHPAASTGRYPDDTPSGSTEAPEGSETGESKVGPDPTPQSSSGSLPDKAAIPLEDMTSDDPVEGNADVESPPAYKRTGLYPQISEEPQPVPQPKKTPTAPLADVHDTEV</sequence>
<evidence type="ECO:0000256" key="9">
    <source>
        <dbReference type="RuleBase" id="RU010713"/>
    </source>
</evidence>
<evidence type="ECO:0000256" key="4">
    <source>
        <dbReference type="ARBA" id="ARBA00022692"/>
    </source>
</evidence>
<keyword evidence="6 9" id="KW-0406">Ion transport</keyword>
<dbReference type="PANTHER" id="PTHR11893">
    <property type="entry name" value="INNEXIN"/>
    <property type="match status" value="1"/>
</dbReference>
<dbReference type="AlphaFoldDB" id="A0AAD9JJ40"/>
<evidence type="ECO:0000256" key="1">
    <source>
        <dbReference type="ARBA" id="ARBA00004651"/>
    </source>
</evidence>
<comment type="function">
    <text evidence="9">Structural component of the gap junctions.</text>
</comment>
<gene>
    <name evidence="9" type="primary">inx</name>
    <name evidence="11" type="ORF">LSH36_281g09081</name>
</gene>
<keyword evidence="5 9" id="KW-1133">Transmembrane helix</keyword>
<keyword evidence="3" id="KW-1003">Cell membrane</keyword>
<comment type="similarity">
    <text evidence="9">Belongs to the pannexin family.</text>
</comment>
<keyword evidence="7 9" id="KW-0472">Membrane</keyword>
<dbReference type="GO" id="GO:0034220">
    <property type="term" value="P:monoatomic ion transmembrane transport"/>
    <property type="evidence" value="ECO:0007669"/>
    <property type="project" value="UniProtKB-KW"/>
</dbReference>
<feature type="region of interest" description="Disordered" evidence="10">
    <location>
        <begin position="420"/>
        <end position="561"/>
    </location>
</feature>
<evidence type="ECO:0000256" key="5">
    <source>
        <dbReference type="ARBA" id="ARBA00022989"/>
    </source>
</evidence>
<feature type="transmembrane region" description="Helical" evidence="9">
    <location>
        <begin position="100"/>
        <end position="118"/>
    </location>
</feature>
<dbReference type="PANTHER" id="PTHR11893:SF36">
    <property type="entry name" value="INNEXIN-5"/>
    <property type="match status" value="1"/>
</dbReference>
<protein>
    <recommendedName>
        <fullName evidence="9">Innexin</fullName>
    </recommendedName>
</protein>
<name>A0AAD9JJ40_9ANNE</name>
<accession>A0AAD9JJ40</accession>
<comment type="subcellular location">
    <subcellularLocation>
        <location evidence="1 9">Cell membrane</location>
        <topology evidence="1 9">Multi-pass membrane protein</topology>
    </subcellularLocation>
</comment>
<evidence type="ECO:0000256" key="10">
    <source>
        <dbReference type="SAM" id="MobiDB-lite"/>
    </source>
</evidence>
<dbReference type="InterPro" id="IPR000990">
    <property type="entry name" value="Innexin"/>
</dbReference>
<evidence type="ECO:0000313" key="11">
    <source>
        <dbReference type="EMBL" id="KAK2153942.1"/>
    </source>
</evidence>
<keyword evidence="2 9" id="KW-0813">Transport</keyword>
<dbReference type="PROSITE" id="PS51013">
    <property type="entry name" value="PANNEXIN"/>
    <property type="match status" value="1"/>
</dbReference>
<feature type="transmembrane region" description="Helical" evidence="9">
    <location>
        <begin position="292"/>
        <end position="314"/>
    </location>
</feature>
<dbReference type="Proteomes" id="UP001208570">
    <property type="component" value="Unassembled WGS sequence"/>
</dbReference>
<dbReference type="Pfam" id="PF00876">
    <property type="entry name" value="Innexin"/>
    <property type="match status" value="1"/>
</dbReference>
<proteinExistence type="inferred from homology"/>